<sequence length="1676" mass="178920">MPGQDVLETNATSADSECRPGGSALLNDLDRDLVRHKVLSLRQKRQAEISHAVSHTFDGPGARNSDRLTWIGVDEDVEHLAPPSSSSRLASSDASRSGSDDDDDADSTILGHYIQALPHPPQKLVHLDQLQRRPRPSFASEETCSSSHESSSHASCRLDDDVDVFSQHTTETTDNSSSPSSRRASSTRASIASRRLSQQSTSVDLARPASLAQALSSPIGPPPNMPLPPKPLSKTLTRALADKHKSRRSSRASASSAGSPRSAASGPSSWKMAETRPVSSRLRQIPGDRNDAPHVSDEEMDGLRDTSNHFPTPATSYPPLSSELTTAPRDAKPMLRFSPRSISGPSRATSPTADGVMYTSSGASHVRDDHVKSAEGGGSSDSALSQVLDLTESRGVLAIGERIQQASSGSQTGVFQIGLGARTLFPHKSNRQRRSTPNGPSHNPGRKSSMHDVPHDPVQTYSKQHSVQRRNHQRSDTMSKSMSELMLALDLEADEWRNGVGMTASVDLHPQPQVAAAQVSRSHVEAGESSATVPGPAKSDSNTKAELPESDSLPSLSSSVSQELSLDDSRGPPSAETSFIHPRSSKISASFRVVADNADDHGVSADPVALYDSCRLSDGTMASHFTAPALRIEDPEGDEVADSELEGDRSSDEIPRKRSKPSRKKSLGFEDQRATLRPRSSLSHHSASLTSRPSQAFRSTLVTTEEETGSTSLDSASLIRAGGDEDPYAFYEFSPSLPPFMPTGVSPRDLTGTGTWSSIVARASDSLCRQPSIASVRSLATAESGPVSLREIRATAQAKQRHADAAHRAREHMSDHIATMSYRPFAIHDHAASLAKEVDMWNAHRASASSASAVGSPEEGGRSGRSSSMSSVFAASIAPSVGDYGTRWPVAIGADQGVGPDDAASLYSFHPFSLSRRPSESRPSKKVYVEFSMQTSPMQSPTESLFPPIDSLTTDENADRADAQVGSDVREPAAFPPNRPCGYLVVDTPLRRRKSTASLLSTHDLSAELDEPGLWPSLIRAPRLSSMTRRCSEGNHLITATSRQEDSDEESDLDVNADLEDLAEHSGIMDATRGYKRKLHVAGVESTVEAQGHGAGRAIASIPARSLRISAALDRIQAQRIYRSAGWDSPDDEEEGAKIVTSRTPRNSAATGRPSLPGCDFTRPNGMTEPVRKTKSMASMAAAKRPPLSPSLLRARSPSPDLSLLTNPSDDEEVLLTEDLDLDTEELSRETILDEEFDMRIGQALSTQFSRSGKGMTQSAKPNVSGDPIDDSYSAVSRNNGGSVDGGSLEGAEDSKDSQQTSQLPTRSRTSSMSSVIEMIQEADELLSSTGHSIGHSSGHDTNISDSGGTSGHDPQRPNHVVAEYIRHRVSMRSRGLPTPVTLAVARSTRFNEPAPDKKPSAFEVDEETADFEGKDLSPSLQDTPDTTAGSEIWSSFHADRSSTVSTATTRSSGSTVEMSAAARTVSNTIALANLDKPQSNETLSAAASITQMEKRAPFVASTTRVIPILRRKSSGLPVARASVLKQSRPSLPLPSKSIPPESPVGNASANTPPKPAIRRYQSVASLQTSRDPTDSRKPAGYGSVRNMARYSDTSRATPSKSVHANGGSITPSKLPSLRSTASTTETLRSRSASEQGSGGSKIDPRLQSPIASGRSRIPSRNGVRASGLPRPAHDG</sequence>
<feature type="region of interest" description="Disordered" evidence="1">
    <location>
        <begin position="1"/>
        <end position="25"/>
    </location>
</feature>
<feature type="compositionally biased region" description="Low complexity" evidence="1">
    <location>
        <begin position="139"/>
        <end position="155"/>
    </location>
</feature>
<dbReference type="Proteomes" id="UP000014071">
    <property type="component" value="Unassembled WGS sequence"/>
</dbReference>
<accession>R9P1E2</accession>
<evidence type="ECO:0000313" key="3">
    <source>
        <dbReference type="Proteomes" id="UP000014071"/>
    </source>
</evidence>
<feature type="compositionally biased region" description="Low complexity" evidence="1">
    <location>
        <begin position="1528"/>
        <end position="1540"/>
    </location>
</feature>
<proteinExistence type="predicted"/>
<keyword evidence="3" id="KW-1185">Reference proteome</keyword>
<dbReference type="OrthoDB" id="3364128at2759"/>
<protein>
    <submittedName>
        <fullName evidence="2">Uncharacterized protein</fullName>
    </submittedName>
</protein>
<feature type="region of interest" description="Disordered" evidence="1">
    <location>
        <begin position="132"/>
        <end position="208"/>
    </location>
</feature>
<feature type="region of interest" description="Disordered" evidence="1">
    <location>
        <begin position="1125"/>
        <end position="1210"/>
    </location>
</feature>
<feature type="compositionally biased region" description="Polar residues" evidence="1">
    <location>
        <begin position="1419"/>
        <end position="1429"/>
    </location>
</feature>
<feature type="compositionally biased region" description="Low complexity" evidence="1">
    <location>
        <begin position="675"/>
        <end position="692"/>
    </location>
</feature>
<gene>
    <name evidence="2" type="ORF">PHSY_002500</name>
</gene>
<feature type="region of interest" description="Disordered" evidence="1">
    <location>
        <begin position="1528"/>
        <end position="1676"/>
    </location>
</feature>
<feature type="compositionally biased region" description="Low complexity" evidence="1">
    <location>
        <begin position="251"/>
        <end position="269"/>
    </location>
</feature>
<dbReference type="eggNOG" id="ENOG502TDJQ">
    <property type="taxonomic scope" value="Eukaryota"/>
</dbReference>
<feature type="region of interest" description="Disordered" evidence="1">
    <location>
        <begin position="423"/>
        <end position="480"/>
    </location>
</feature>
<dbReference type="EMBL" id="DF238786">
    <property type="protein sequence ID" value="GAC94927.1"/>
    <property type="molecule type" value="Genomic_DNA"/>
</dbReference>
<feature type="compositionally biased region" description="Polar residues" evidence="1">
    <location>
        <begin position="308"/>
        <end position="325"/>
    </location>
</feature>
<feature type="compositionally biased region" description="Low complexity" evidence="1">
    <location>
        <begin position="80"/>
        <end position="97"/>
    </location>
</feature>
<feature type="compositionally biased region" description="Acidic residues" evidence="1">
    <location>
        <begin position="635"/>
        <end position="645"/>
    </location>
</feature>
<feature type="compositionally biased region" description="Low complexity" evidence="1">
    <location>
        <begin position="1176"/>
        <end position="1205"/>
    </location>
</feature>
<dbReference type="HOGENOM" id="CLU_241643_0_0_1"/>
<feature type="compositionally biased region" description="Polar residues" evidence="1">
    <location>
        <begin position="693"/>
        <end position="715"/>
    </location>
</feature>
<dbReference type="GeneID" id="24107793"/>
<feature type="region of interest" description="Disordered" evidence="1">
    <location>
        <begin position="1330"/>
        <end position="1358"/>
    </location>
</feature>
<feature type="region of interest" description="Disordered" evidence="1">
    <location>
        <begin position="627"/>
        <end position="718"/>
    </location>
</feature>
<organism evidence="2 3">
    <name type="scientific">Pseudozyma hubeiensis (strain SY62)</name>
    <name type="common">Yeast</name>
    <dbReference type="NCBI Taxonomy" id="1305764"/>
    <lineage>
        <taxon>Eukaryota</taxon>
        <taxon>Fungi</taxon>
        <taxon>Dikarya</taxon>
        <taxon>Basidiomycota</taxon>
        <taxon>Ustilaginomycotina</taxon>
        <taxon>Ustilaginomycetes</taxon>
        <taxon>Ustilaginales</taxon>
        <taxon>Ustilaginaceae</taxon>
        <taxon>Pseudozyma</taxon>
    </lineage>
</organism>
<feature type="compositionally biased region" description="Basic and acidic residues" evidence="1">
    <location>
        <begin position="646"/>
        <end position="656"/>
    </location>
</feature>
<reference evidence="3" key="1">
    <citation type="journal article" date="2013" name="Genome Announc.">
        <title>Draft genome sequence of the basidiomycetous yeast-like fungus Pseudozyma hubeiensis SY62, which produces an abundant amount of the biosurfactant mannosylerythritol lipids.</title>
        <authorList>
            <person name="Konishi M."/>
            <person name="Hatada Y."/>
            <person name="Horiuchi J."/>
        </authorList>
    </citation>
    <scope>NUCLEOTIDE SEQUENCE [LARGE SCALE GENOMIC DNA]</scope>
    <source>
        <strain evidence="3">SY62</strain>
    </source>
</reference>
<feature type="compositionally biased region" description="Pro residues" evidence="1">
    <location>
        <begin position="219"/>
        <end position="231"/>
    </location>
</feature>
<feature type="region of interest" description="Disordered" evidence="1">
    <location>
        <begin position="1391"/>
        <end position="1429"/>
    </location>
</feature>
<feature type="compositionally biased region" description="Polar residues" evidence="1">
    <location>
        <begin position="1141"/>
        <end position="1150"/>
    </location>
</feature>
<feature type="region of interest" description="Disordered" evidence="1">
    <location>
        <begin position="513"/>
        <end position="581"/>
    </location>
</feature>
<feature type="compositionally biased region" description="Polar residues" evidence="1">
    <location>
        <begin position="1248"/>
        <end position="1262"/>
    </location>
</feature>
<evidence type="ECO:0000256" key="1">
    <source>
        <dbReference type="SAM" id="MobiDB-lite"/>
    </source>
</evidence>
<feature type="region of interest" description="Disordered" evidence="1">
    <location>
        <begin position="1248"/>
        <end position="1314"/>
    </location>
</feature>
<evidence type="ECO:0000313" key="2">
    <source>
        <dbReference type="EMBL" id="GAC94927.1"/>
    </source>
</evidence>
<feature type="compositionally biased region" description="Polar residues" evidence="1">
    <location>
        <begin position="1298"/>
        <end position="1314"/>
    </location>
</feature>
<feature type="compositionally biased region" description="Low complexity" evidence="1">
    <location>
        <begin position="176"/>
        <end position="197"/>
    </location>
</feature>
<feature type="compositionally biased region" description="Low complexity" evidence="1">
    <location>
        <begin position="550"/>
        <end position="564"/>
    </location>
</feature>
<feature type="region of interest" description="Disordered" evidence="1">
    <location>
        <begin position="214"/>
        <end position="233"/>
    </location>
</feature>
<dbReference type="RefSeq" id="XP_012188514.1">
    <property type="nucleotide sequence ID" value="XM_012333124.1"/>
</dbReference>
<feature type="compositionally biased region" description="Low complexity" evidence="1">
    <location>
        <begin position="847"/>
        <end position="857"/>
    </location>
</feature>
<feature type="region of interest" description="Disordered" evidence="1">
    <location>
        <begin position="239"/>
        <end position="360"/>
    </location>
</feature>
<feature type="compositionally biased region" description="Basic and acidic residues" evidence="1">
    <location>
        <begin position="286"/>
        <end position="307"/>
    </location>
</feature>
<feature type="compositionally biased region" description="Basic residues" evidence="1">
    <location>
        <begin position="657"/>
        <end position="666"/>
    </location>
</feature>
<feature type="region of interest" description="Disordered" evidence="1">
    <location>
        <begin position="847"/>
        <end position="868"/>
    </location>
</feature>
<feature type="compositionally biased region" description="Polar residues" evidence="1">
    <location>
        <begin position="166"/>
        <end position="175"/>
    </location>
</feature>
<name>R9P1E2_PSEHS</name>
<feature type="compositionally biased region" description="Polar residues" evidence="1">
    <location>
        <begin position="340"/>
        <end position="360"/>
    </location>
</feature>
<feature type="region of interest" description="Disordered" evidence="1">
    <location>
        <begin position="78"/>
        <end position="107"/>
    </location>
</feature>
<feature type="compositionally biased region" description="Polar residues" evidence="1">
    <location>
        <begin position="1592"/>
        <end position="1636"/>
    </location>
</feature>